<feature type="domain" description="Metallo-beta-lactamase" evidence="8">
    <location>
        <begin position="20"/>
        <end position="178"/>
    </location>
</feature>
<dbReference type="SUPFAM" id="SSF56281">
    <property type="entry name" value="Metallo-hydrolase/oxidoreductase"/>
    <property type="match status" value="1"/>
</dbReference>
<dbReference type="Proteomes" id="UP001279642">
    <property type="component" value="Unassembled WGS sequence"/>
</dbReference>
<dbReference type="Pfam" id="PF16123">
    <property type="entry name" value="HAGH_C"/>
    <property type="match status" value="1"/>
</dbReference>
<comment type="function">
    <text evidence="7">Thiolesterase that catalyzes the hydrolysis of S-D-lactoyl-glutathione to form glutathione and D-lactic acid.</text>
</comment>
<protein>
    <recommendedName>
        <fullName evidence="7">Hydroxyacylglutathione hydrolase</fullName>
        <ecNumber evidence="7">3.1.2.6</ecNumber>
    </recommendedName>
    <alternativeName>
        <fullName evidence="7">Glyoxalase II</fullName>
        <shortName evidence="7">Glx II</shortName>
    </alternativeName>
</protein>
<keyword evidence="4 7" id="KW-0479">Metal-binding</keyword>
<dbReference type="InterPro" id="IPR050110">
    <property type="entry name" value="Glyoxalase_II_hydrolase"/>
</dbReference>
<sequence length="262" mass="28269">MPTADNKTALEIVQIPVLSDNYVYLAHDPSSGATAVVDPAVAGPVLEAAGRRGWQITHILNTHHHGDHVGGNLEIKRATGAKVIGPAYDRARIPGLDEAVDEASGADFAGHHAQVFFVPGHTSGHIAYYFADSQALFCGDTLFSIGCGRLFEGTPQQMWSSLLKLRGLPAQTRVYCAHEYTESNCRFAMTVEPDNADLARRAAEVKEARAAGRPTVPSTLDLERRCNPFLRADEKSLMQRFAAVGKEPAAIFGAIRAAKDSF</sequence>
<comment type="pathway">
    <text evidence="2 7">Secondary metabolite metabolism; methylglyoxal degradation; (R)-lactate from methylglyoxal: step 2/2.</text>
</comment>
<comment type="catalytic activity">
    <reaction evidence="1 7">
        <text>an S-(2-hydroxyacyl)glutathione + H2O = a 2-hydroxy carboxylate + glutathione + H(+)</text>
        <dbReference type="Rhea" id="RHEA:21864"/>
        <dbReference type="ChEBI" id="CHEBI:15377"/>
        <dbReference type="ChEBI" id="CHEBI:15378"/>
        <dbReference type="ChEBI" id="CHEBI:57925"/>
        <dbReference type="ChEBI" id="CHEBI:58896"/>
        <dbReference type="ChEBI" id="CHEBI:71261"/>
        <dbReference type="EC" id="3.1.2.6"/>
    </reaction>
</comment>
<feature type="binding site" evidence="7">
    <location>
        <position position="121"/>
    </location>
    <ligand>
        <name>Zn(2+)</name>
        <dbReference type="ChEBI" id="CHEBI:29105"/>
        <label>1</label>
    </ligand>
</feature>
<keyword evidence="10" id="KW-1185">Reference proteome</keyword>
<evidence type="ECO:0000256" key="6">
    <source>
        <dbReference type="ARBA" id="ARBA00022833"/>
    </source>
</evidence>
<reference evidence="9 10" key="1">
    <citation type="journal article" date="2016" name="Antonie Van Leeuwenhoek">
        <title>Dongia soli sp. nov., isolated from soil from Dokdo, Korea.</title>
        <authorList>
            <person name="Kim D.U."/>
            <person name="Lee H."/>
            <person name="Kim H."/>
            <person name="Kim S.G."/>
            <person name="Ka J.O."/>
        </authorList>
    </citation>
    <scope>NUCLEOTIDE SEQUENCE [LARGE SCALE GENOMIC DNA]</scope>
    <source>
        <strain evidence="9 10">D78</strain>
    </source>
</reference>
<dbReference type="CDD" id="cd07723">
    <property type="entry name" value="hydroxyacylglutathione_hydrolase_MBL-fold"/>
    <property type="match status" value="1"/>
</dbReference>
<feature type="binding site" evidence="7">
    <location>
        <position position="68"/>
    </location>
    <ligand>
        <name>Zn(2+)</name>
        <dbReference type="ChEBI" id="CHEBI:29105"/>
        <label>2</label>
    </ligand>
</feature>
<proteinExistence type="inferred from homology"/>
<dbReference type="InterPro" id="IPR017782">
    <property type="entry name" value="Hydroxyacylglutathione_Hdrlase"/>
</dbReference>
<dbReference type="PROSITE" id="PS00743">
    <property type="entry name" value="BETA_LACTAMASE_B_1"/>
    <property type="match status" value="1"/>
</dbReference>
<feature type="binding site" evidence="7">
    <location>
        <position position="65"/>
    </location>
    <ligand>
        <name>Zn(2+)</name>
        <dbReference type="ChEBI" id="CHEBI:29105"/>
        <label>1</label>
    </ligand>
</feature>
<evidence type="ECO:0000256" key="3">
    <source>
        <dbReference type="ARBA" id="ARBA00006759"/>
    </source>
</evidence>
<evidence type="ECO:0000256" key="2">
    <source>
        <dbReference type="ARBA" id="ARBA00004963"/>
    </source>
</evidence>
<keyword evidence="5 7" id="KW-0378">Hydrolase</keyword>
<dbReference type="Pfam" id="PF00753">
    <property type="entry name" value="Lactamase_B"/>
    <property type="match status" value="1"/>
</dbReference>
<dbReference type="GO" id="GO:0004416">
    <property type="term" value="F:hydroxyacylglutathione hydrolase activity"/>
    <property type="evidence" value="ECO:0007669"/>
    <property type="project" value="UniProtKB-EC"/>
</dbReference>
<comment type="subunit">
    <text evidence="7">Monomer.</text>
</comment>
<gene>
    <name evidence="7 9" type="primary">gloB</name>
    <name evidence="9" type="ORF">SMD27_00785</name>
</gene>
<dbReference type="Gene3D" id="3.60.15.10">
    <property type="entry name" value="Ribonuclease Z/Hydroxyacylglutathione hydrolase-like"/>
    <property type="match status" value="1"/>
</dbReference>
<dbReference type="InterPro" id="IPR032282">
    <property type="entry name" value="HAGH_C"/>
</dbReference>
<comment type="caution">
    <text evidence="9">The sequence shown here is derived from an EMBL/GenBank/DDBJ whole genome shotgun (WGS) entry which is preliminary data.</text>
</comment>
<feature type="binding site" evidence="7">
    <location>
        <position position="63"/>
    </location>
    <ligand>
        <name>Zn(2+)</name>
        <dbReference type="ChEBI" id="CHEBI:29105"/>
        <label>1</label>
    </ligand>
</feature>
<dbReference type="PIRSF" id="PIRSF005457">
    <property type="entry name" value="Glx"/>
    <property type="match status" value="1"/>
</dbReference>
<evidence type="ECO:0000256" key="7">
    <source>
        <dbReference type="HAMAP-Rule" id="MF_01374"/>
    </source>
</evidence>
<feature type="binding site" evidence="7">
    <location>
        <position position="178"/>
    </location>
    <ligand>
        <name>Zn(2+)</name>
        <dbReference type="ChEBI" id="CHEBI:29105"/>
        <label>2</label>
    </ligand>
</feature>
<organism evidence="9 10">
    <name type="scientific">Dongia soli</name>
    <dbReference type="NCBI Taxonomy" id="600628"/>
    <lineage>
        <taxon>Bacteria</taxon>
        <taxon>Pseudomonadati</taxon>
        <taxon>Pseudomonadota</taxon>
        <taxon>Alphaproteobacteria</taxon>
        <taxon>Rhodospirillales</taxon>
        <taxon>Dongiaceae</taxon>
        <taxon>Dongia</taxon>
    </lineage>
</organism>
<dbReference type="InterPro" id="IPR036866">
    <property type="entry name" value="RibonucZ/Hydroxyglut_hydro"/>
</dbReference>
<evidence type="ECO:0000313" key="9">
    <source>
        <dbReference type="EMBL" id="MDY0881366.1"/>
    </source>
</evidence>
<dbReference type="EMBL" id="JAXCLW010000001">
    <property type="protein sequence ID" value="MDY0881366.1"/>
    <property type="molecule type" value="Genomic_DNA"/>
</dbReference>
<dbReference type="RefSeq" id="WP_320506434.1">
    <property type="nucleotide sequence ID" value="NZ_JAXCLW010000001.1"/>
</dbReference>
<evidence type="ECO:0000256" key="4">
    <source>
        <dbReference type="ARBA" id="ARBA00022723"/>
    </source>
</evidence>
<comment type="cofactor">
    <cofactor evidence="7">
        <name>Zn(2+)</name>
        <dbReference type="ChEBI" id="CHEBI:29105"/>
    </cofactor>
    <text evidence="7">Binds 2 Zn(2+) ions per subunit.</text>
</comment>
<comment type="similarity">
    <text evidence="3 7">Belongs to the metallo-beta-lactamase superfamily. Glyoxalase II family.</text>
</comment>
<evidence type="ECO:0000259" key="8">
    <source>
        <dbReference type="SMART" id="SM00849"/>
    </source>
</evidence>
<dbReference type="HAMAP" id="MF_01374">
    <property type="entry name" value="Glyoxalase_2"/>
    <property type="match status" value="1"/>
</dbReference>
<dbReference type="InterPro" id="IPR001279">
    <property type="entry name" value="Metallo-B-lactamas"/>
</dbReference>
<dbReference type="SMART" id="SM00849">
    <property type="entry name" value="Lactamase_B"/>
    <property type="match status" value="1"/>
</dbReference>
<dbReference type="PANTHER" id="PTHR43705">
    <property type="entry name" value="HYDROXYACYLGLUTATHIONE HYDROLASE"/>
    <property type="match status" value="1"/>
</dbReference>
<evidence type="ECO:0000313" key="10">
    <source>
        <dbReference type="Proteomes" id="UP001279642"/>
    </source>
</evidence>
<name>A0ABU5E5B9_9PROT</name>
<feature type="binding site" evidence="7">
    <location>
        <position position="140"/>
    </location>
    <ligand>
        <name>Zn(2+)</name>
        <dbReference type="ChEBI" id="CHEBI:29105"/>
        <label>1</label>
    </ligand>
</feature>
<accession>A0ABU5E5B9</accession>
<dbReference type="PANTHER" id="PTHR43705:SF1">
    <property type="entry name" value="HYDROXYACYLGLUTATHIONE HYDROLASE GLOB"/>
    <property type="match status" value="1"/>
</dbReference>
<dbReference type="InterPro" id="IPR035680">
    <property type="entry name" value="Clx_II_MBL"/>
</dbReference>
<feature type="binding site" evidence="7">
    <location>
        <position position="67"/>
    </location>
    <ligand>
        <name>Zn(2+)</name>
        <dbReference type="ChEBI" id="CHEBI:29105"/>
        <label>2</label>
    </ligand>
</feature>
<dbReference type="NCBIfam" id="TIGR03413">
    <property type="entry name" value="GSH_gloB"/>
    <property type="match status" value="1"/>
</dbReference>
<feature type="binding site" evidence="7">
    <location>
        <position position="140"/>
    </location>
    <ligand>
        <name>Zn(2+)</name>
        <dbReference type="ChEBI" id="CHEBI:29105"/>
        <label>2</label>
    </ligand>
</feature>
<keyword evidence="6 7" id="KW-0862">Zinc</keyword>
<dbReference type="InterPro" id="IPR001018">
    <property type="entry name" value="Beta-lactamase_class-B_CS"/>
</dbReference>
<evidence type="ECO:0000256" key="5">
    <source>
        <dbReference type="ARBA" id="ARBA00022801"/>
    </source>
</evidence>
<evidence type="ECO:0000256" key="1">
    <source>
        <dbReference type="ARBA" id="ARBA00001623"/>
    </source>
</evidence>
<dbReference type="EC" id="3.1.2.6" evidence="7"/>